<feature type="region of interest" description="Disordered" evidence="1">
    <location>
        <begin position="139"/>
        <end position="165"/>
    </location>
</feature>
<sequence length="165" mass="18254">MVEEMVYKTPELKDRLHFPRGPHNLHHVVPTSCDLILASFHRGRHVKIVCSKQSTDYAQFYLRMKKRLPSSTQAASPDCSAAGSARIRGELQIMALLEKALQAGGRSVLEGQIPEYSSNEGFPLMKMLSRPPFLVNFVGSPVHQPEHSSKDTSQSPAAVASQETN</sequence>
<reference evidence="2" key="2">
    <citation type="submission" date="2015-07" db="EMBL/GenBank/DDBJ databases">
        <authorList>
            <person name="Noorani M."/>
        </authorList>
    </citation>
    <scope>NUCLEOTIDE SEQUENCE</scope>
    <source>
        <strain evidence="2">Yugu1</strain>
    </source>
</reference>
<dbReference type="AlphaFoldDB" id="A0A368RYP5"/>
<dbReference type="PANTHER" id="PTHR36478:SF23">
    <property type="match status" value="1"/>
</dbReference>
<dbReference type="OrthoDB" id="682809at2759"/>
<feature type="compositionally biased region" description="Polar residues" evidence="1">
    <location>
        <begin position="151"/>
        <end position="165"/>
    </location>
</feature>
<accession>A0A368RYP5</accession>
<gene>
    <name evidence="2" type="ORF">SETIT_7G227800v2</name>
</gene>
<proteinExistence type="predicted"/>
<evidence type="ECO:0000256" key="1">
    <source>
        <dbReference type="SAM" id="MobiDB-lite"/>
    </source>
</evidence>
<protein>
    <submittedName>
        <fullName evidence="2">Uncharacterized protein</fullName>
    </submittedName>
</protein>
<name>A0A368RYP5_SETIT</name>
<dbReference type="PANTHER" id="PTHR36478">
    <property type="entry name" value="OS04G0614237 PROTEIN-RELATED"/>
    <property type="match status" value="1"/>
</dbReference>
<evidence type="ECO:0000313" key="2">
    <source>
        <dbReference type="EMBL" id="RCV35275.1"/>
    </source>
</evidence>
<dbReference type="EMBL" id="CM003534">
    <property type="protein sequence ID" value="RCV35275.1"/>
    <property type="molecule type" value="Genomic_DNA"/>
</dbReference>
<organism evidence="2">
    <name type="scientific">Setaria italica</name>
    <name type="common">Foxtail millet</name>
    <name type="synonym">Panicum italicum</name>
    <dbReference type="NCBI Taxonomy" id="4555"/>
    <lineage>
        <taxon>Eukaryota</taxon>
        <taxon>Viridiplantae</taxon>
        <taxon>Streptophyta</taxon>
        <taxon>Embryophyta</taxon>
        <taxon>Tracheophyta</taxon>
        <taxon>Spermatophyta</taxon>
        <taxon>Magnoliopsida</taxon>
        <taxon>Liliopsida</taxon>
        <taxon>Poales</taxon>
        <taxon>Poaceae</taxon>
        <taxon>PACMAD clade</taxon>
        <taxon>Panicoideae</taxon>
        <taxon>Panicodae</taxon>
        <taxon>Paniceae</taxon>
        <taxon>Cenchrinae</taxon>
        <taxon>Setaria</taxon>
    </lineage>
</organism>
<reference evidence="2" key="1">
    <citation type="journal article" date="2012" name="Nat. Biotechnol.">
        <title>Reference genome sequence of the model plant Setaria.</title>
        <authorList>
            <person name="Bennetzen J.L."/>
            <person name="Schmutz J."/>
            <person name="Wang H."/>
            <person name="Percifield R."/>
            <person name="Hawkins J."/>
            <person name="Pontaroli A.C."/>
            <person name="Estep M."/>
            <person name="Feng L."/>
            <person name="Vaughn J.N."/>
            <person name="Grimwood J."/>
            <person name="Jenkins J."/>
            <person name="Barry K."/>
            <person name="Lindquist E."/>
            <person name="Hellsten U."/>
            <person name="Deshpande S."/>
            <person name="Wang X."/>
            <person name="Wu X."/>
            <person name="Mitros T."/>
            <person name="Triplett J."/>
            <person name="Yang X."/>
            <person name="Ye C.Y."/>
            <person name="Mauro-Herrera M."/>
            <person name="Wang L."/>
            <person name="Li P."/>
            <person name="Sharma M."/>
            <person name="Sharma R."/>
            <person name="Ronald P.C."/>
            <person name="Panaud O."/>
            <person name="Kellogg E.A."/>
            <person name="Brutnell T.P."/>
            <person name="Doust A.N."/>
            <person name="Tuskan G.A."/>
            <person name="Rokhsar D."/>
            <person name="Devos K.M."/>
        </authorList>
    </citation>
    <scope>NUCLEOTIDE SEQUENCE [LARGE SCALE GENOMIC DNA]</scope>
    <source>
        <strain evidence="2">Yugu1</strain>
    </source>
</reference>